<evidence type="ECO:0000256" key="1">
    <source>
        <dbReference type="ARBA" id="ARBA00004123"/>
    </source>
</evidence>
<evidence type="ECO:0000256" key="2">
    <source>
        <dbReference type="ARBA" id="ARBA00010846"/>
    </source>
</evidence>
<dbReference type="PROSITE" id="PS50097">
    <property type="entry name" value="BTB"/>
    <property type="match status" value="1"/>
</dbReference>
<dbReference type="Gene3D" id="3.30.710.10">
    <property type="entry name" value="Potassium Channel Kv1.1, Chain A"/>
    <property type="match status" value="1"/>
</dbReference>
<name>A0A060YUT4_ONCMY</name>
<dbReference type="InterPro" id="IPR056423">
    <property type="entry name" value="BACK_BPM_SPOP"/>
</dbReference>
<evidence type="ECO:0000256" key="3">
    <source>
        <dbReference type="ARBA" id="ARBA00022786"/>
    </source>
</evidence>
<keyword evidence="4" id="KW-0539">Nucleus</keyword>
<evidence type="ECO:0000313" key="6">
    <source>
        <dbReference type="EMBL" id="CDQ92750.1"/>
    </source>
</evidence>
<evidence type="ECO:0000256" key="4">
    <source>
        <dbReference type="ARBA" id="ARBA00023242"/>
    </source>
</evidence>
<dbReference type="Pfam" id="PF24570">
    <property type="entry name" value="BACK_BPM_SPOP"/>
    <property type="match status" value="1"/>
</dbReference>
<dbReference type="AlphaFoldDB" id="A0A060YUT4"/>
<dbReference type="STRING" id="8022.A0A060YUT4"/>
<reference evidence="6" key="2">
    <citation type="submission" date="2014-03" db="EMBL/GenBank/DDBJ databases">
        <authorList>
            <person name="Genoscope - CEA"/>
        </authorList>
    </citation>
    <scope>NUCLEOTIDE SEQUENCE</scope>
</reference>
<gene>
    <name evidence="6" type="ORF">GSONMT00010921001</name>
</gene>
<proteinExistence type="inferred from homology"/>
<comment type="similarity">
    <text evidence="2">Belongs to the Tdpoz family.</text>
</comment>
<feature type="domain" description="BTB" evidence="5">
    <location>
        <begin position="23"/>
        <end position="85"/>
    </location>
</feature>
<dbReference type="PaxDb" id="8022-A0A060YUT4"/>
<dbReference type="InterPro" id="IPR000210">
    <property type="entry name" value="BTB/POZ_dom"/>
</dbReference>
<evidence type="ECO:0000259" key="5">
    <source>
        <dbReference type="PROSITE" id="PS50097"/>
    </source>
</evidence>
<organism evidence="6 7">
    <name type="scientific">Oncorhynchus mykiss</name>
    <name type="common">Rainbow trout</name>
    <name type="synonym">Salmo gairdneri</name>
    <dbReference type="NCBI Taxonomy" id="8022"/>
    <lineage>
        <taxon>Eukaryota</taxon>
        <taxon>Metazoa</taxon>
        <taxon>Chordata</taxon>
        <taxon>Craniata</taxon>
        <taxon>Vertebrata</taxon>
        <taxon>Euteleostomi</taxon>
        <taxon>Actinopterygii</taxon>
        <taxon>Neopterygii</taxon>
        <taxon>Teleostei</taxon>
        <taxon>Protacanthopterygii</taxon>
        <taxon>Salmoniformes</taxon>
        <taxon>Salmonidae</taxon>
        <taxon>Salmoninae</taxon>
        <taxon>Oncorhynchus</taxon>
    </lineage>
</organism>
<dbReference type="InterPro" id="IPR011333">
    <property type="entry name" value="SKP1/BTB/POZ_sf"/>
</dbReference>
<dbReference type="Pfam" id="PF00651">
    <property type="entry name" value="BTB"/>
    <property type="match status" value="1"/>
</dbReference>
<dbReference type="Gene3D" id="6.10.250.3030">
    <property type="match status" value="1"/>
</dbReference>
<dbReference type="FunFam" id="3.30.710.10:FF:000008">
    <property type="entry name" value="Speckle-type POZ protein-like a"/>
    <property type="match status" value="1"/>
</dbReference>
<dbReference type="GO" id="GO:0005634">
    <property type="term" value="C:nucleus"/>
    <property type="evidence" value="ECO:0007669"/>
    <property type="project" value="UniProtKB-SubCell"/>
</dbReference>
<dbReference type="Proteomes" id="UP000193380">
    <property type="component" value="Unassembled WGS sequence"/>
</dbReference>
<dbReference type="SMART" id="SM00225">
    <property type="entry name" value="BTB"/>
    <property type="match status" value="1"/>
</dbReference>
<protein>
    <recommendedName>
        <fullName evidence="5">BTB domain-containing protein</fullName>
    </recommendedName>
</protein>
<dbReference type="PANTHER" id="PTHR24413">
    <property type="entry name" value="SPECKLE-TYPE POZ PROTEIN"/>
    <property type="match status" value="1"/>
</dbReference>
<dbReference type="SUPFAM" id="SSF54695">
    <property type="entry name" value="POZ domain"/>
    <property type="match status" value="1"/>
</dbReference>
<reference evidence="6" key="1">
    <citation type="journal article" date="2014" name="Nat. Commun.">
        <title>The rainbow trout genome provides novel insights into evolution after whole-genome duplication in vertebrates.</title>
        <authorList>
            <person name="Berthelot C."/>
            <person name="Brunet F."/>
            <person name="Chalopin D."/>
            <person name="Juanchich A."/>
            <person name="Bernard M."/>
            <person name="Noel B."/>
            <person name="Bento P."/>
            <person name="Da Silva C."/>
            <person name="Labadie K."/>
            <person name="Alberti A."/>
            <person name="Aury J.M."/>
            <person name="Louis A."/>
            <person name="Dehais P."/>
            <person name="Bardou P."/>
            <person name="Montfort J."/>
            <person name="Klopp C."/>
            <person name="Cabau C."/>
            <person name="Gaspin C."/>
            <person name="Thorgaard G.H."/>
            <person name="Boussaha M."/>
            <person name="Quillet E."/>
            <person name="Guyomard R."/>
            <person name="Galiana D."/>
            <person name="Bobe J."/>
            <person name="Volff J.N."/>
            <person name="Genet C."/>
            <person name="Wincker P."/>
            <person name="Jaillon O."/>
            <person name="Roest Crollius H."/>
            <person name="Guiguen Y."/>
        </authorList>
    </citation>
    <scope>NUCLEOTIDE SEQUENCE [LARGE SCALE GENOMIC DNA]</scope>
</reference>
<keyword evidence="3" id="KW-0833">Ubl conjugation pathway</keyword>
<dbReference type="Gene3D" id="6.20.250.50">
    <property type="match status" value="1"/>
</dbReference>
<dbReference type="EMBL" id="FR913777">
    <property type="protein sequence ID" value="CDQ92750.1"/>
    <property type="molecule type" value="Genomic_DNA"/>
</dbReference>
<sequence>MVKVPDCRLADELGGLWEHSRFTDCSLCVAGQEFQAHKAILAARSPVFSAMFEHEMEESKKNRVEINDVEPEVFKEMMCFIYTGKAPNLDKMADDLLAAADKYALERLKVMCEDALCTSLSVENTAEILILADLHSADQLKTQAVDFINYHAAEVMETSGWKSMVASHPHLVAEAYRSLASAQCPFLGPPRKRLKQS</sequence>
<comment type="subcellular location">
    <subcellularLocation>
        <location evidence="1">Nucleus</location>
    </subcellularLocation>
</comment>
<accession>A0A060YUT4</accession>
<evidence type="ECO:0000313" key="7">
    <source>
        <dbReference type="Proteomes" id="UP000193380"/>
    </source>
</evidence>